<protein>
    <recommendedName>
        <fullName evidence="5">Serpin domain-containing protein</fullName>
    </recommendedName>
</protein>
<comment type="caution">
    <text evidence="6">The sequence shown here is derived from an EMBL/GenBank/DDBJ whole genome shotgun (WGS) entry which is preliminary data.</text>
</comment>
<dbReference type="GO" id="GO:0005615">
    <property type="term" value="C:extracellular space"/>
    <property type="evidence" value="ECO:0007669"/>
    <property type="project" value="InterPro"/>
</dbReference>
<dbReference type="InterPro" id="IPR036186">
    <property type="entry name" value="Serpin_sf"/>
</dbReference>
<dbReference type="Pfam" id="PF00079">
    <property type="entry name" value="Serpin"/>
    <property type="match status" value="1"/>
</dbReference>
<dbReference type="CDD" id="cd19598">
    <property type="entry name" value="serpin77Ba-like_insects"/>
    <property type="match status" value="1"/>
</dbReference>
<proteinExistence type="inferred from homology"/>
<dbReference type="InterPro" id="IPR000215">
    <property type="entry name" value="Serpin_fam"/>
</dbReference>
<feature type="domain" description="Serpin" evidence="5">
    <location>
        <begin position="34"/>
        <end position="407"/>
    </location>
</feature>
<dbReference type="Gene3D" id="3.30.497.10">
    <property type="entry name" value="Antithrombin, subunit I, domain 2"/>
    <property type="match status" value="1"/>
</dbReference>
<comment type="similarity">
    <text evidence="3">Belongs to the serpin family.</text>
</comment>
<dbReference type="SUPFAM" id="SSF56574">
    <property type="entry name" value="Serpins"/>
    <property type="match status" value="1"/>
</dbReference>
<evidence type="ECO:0000256" key="3">
    <source>
        <dbReference type="RuleBase" id="RU000411"/>
    </source>
</evidence>
<dbReference type="Gene3D" id="2.30.39.10">
    <property type="entry name" value="Alpha-1-antitrypsin, domain 1"/>
    <property type="match status" value="1"/>
</dbReference>
<reference evidence="6 7" key="1">
    <citation type="submission" date="2015-09" db="EMBL/GenBank/DDBJ databases">
        <title>Draft genome of the scarab beetle Oryctes borbonicus.</title>
        <authorList>
            <person name="Meyer J.M."/>
            <person name="Markov G.V."/>
            <person name="Baskaran P."/>
            <person name="Herrmann M."/>
            <person name="Sommer R.J."/>
            <person name="Roedelsperger C."/>
        </authorList>
    </citation>
    <scope>NUCLEOTIDE SEQUENCE [LARGE SCALE GENOMIC DNA]</scope>
    <source>
        <strain evidence="6">OB123</strain>
        <tissue evidence="6">Whole animal</tissue>
    </source>
</reference>
<feature type="chain" id="PRO_5006668498" description="Serpin domain-containing protein" evidence="4">
    <location>
        <begin position="19"/>
        <end position="409"/>
    </location>
</feature>
<dbReference type="OrthoDB" id="9440847at2759"/>
<keyword evidence="7" id="KW-1185">Reference proteome</keyword>
<dbReference type="InterPro" id="IPR042185">
    <property type="entry name" value="Serpin_sf_2"/>
</dbReference>
<organism evidence="6 7">
    <name type="scientific">Oryctes borbonicus</name>
    <dbReference type="NCBI Taxonomy" id="1629725"/>
    <lineage>
        <taxon>Eukaryota</taxon>
        <taxon>Metazoa</taxon>
        <taxon>Ecdysozoa</taxon>
        <taxon>Arthropoda</taxon>
        <taxon>Hexapoda</taxon>
        <taxon>Insecta</taxon>
        <taxon>Pterygota</taxon>
        <taxon>Neoptera</taxon>
        <taxon>Endopterygota</taxon>
        <taxon>Coleoptera</taxon>
        <taxon>Polyphaga</taxon>
        <taxon>Scarabaeiformia</taxon>
        <taxon>Scarabaeidae</taxon>
        <taxon>Dynastinae</taxon>
        <taxon>Oryctes</taxon>
    </lineage>
</organism>
<dbReference type="GO" id="GO:0004867">
    <property type="term" value="F:serine-type endopeptidase inhibitor activity"/>
    <property type="evidence" value="ECO:0007669"/>
    <property type="project" value="UniProtKB-KW"/>
</dbReference>
<keyword evidence="4" id="KW-0732">Signal</keyword>
<evidence type="ECO:0000313" key="7">
    <source>
        <dbReference type="Proteomes" id="UP000051574"/>
    </source>
</evidence>
<feature type="signal peptide" evidence="4">
    <location>
        <begin position="1"/>
        <end position="18"/>
    </location>
</feature>
<dbReference type="Proteomes" id="UP000051574">
    <property type="component" value="Unassembled WGS sequence"/>
</dbReference>
<accession>A0A0T6BA73</accession>
<dbReference type="PANTHER" id="PTHR11461:SF367">
    <property type="entry name" value="GH21475P-RELATED"/>
    <property type="match status" value="1"/>
</dbReference>
<gene>
    <name evidence="6" type="ORF">AMK59_735</name>
</gene>
<dbReference type="SMART" id="SM00093">
    <property type="entry name" value="SERPIN"/>
    <property type="match status" value="1"/>
</dbReference>
<evidence type="ECO:0000256" key="4">
    <source>
        <dbReference type="SAM" id="SignalP"/>
    </source>
</evidence>
<evidence type="ECO:0000256" key="1">
    <source>
        <dbReference type="ARBA" id="ARBA00022690"/>
    </source>
</evidence>
<keyword evidence="1" id="KW-0646">Protease inhibitor</keyword>
<name>A0A0T6BA73_9SCAR</name>
<dbReference type="EMBL" id="LJIG01002713">
    <property type="protein sequence ID" value="KRT84227.1"/>
    <property type="molecule type" value="Genomic_DNA"/>
</dbReference>
<keyword evidence="2" id="KW-0722">Serine protease inhibitor</keyword>
<dbReference type="PANTHER" id="PTHR11461">
    <property type="entry name" value="SERINE PROTEASE INHIBITOR, SERPIN"/>
    <property type="match status" value="1"/>
</dbReference>
<evidence type="ECO:0000256" key="2">
    <source>
        <dbReference type="ARBA" id="ARBA00022900"/>
    </source>
</evidence>
<dbReference type="InterPro" id="IPR042178">
    <property type="entry name" value="Serpin_sf_1"/>
</dbReference>
<sequence>MKIIYLVCAILLISTARADVQDDSAANAINDFGLKFLAEISSKLPEGSNLAISPYTVWMAMSIVSDGARGNTAAELEHTLSLPAANTTDRLAFRKLQQRLIRNIAQKSEGVTLDVLNSMFTRLEAKLQQEYVQLVRDVYDVQVEPLDFNKAAAAAARINQVISEATKGRISNTVEEESVREAHMFITSALFFKGLWDKKFKKEDTKLAPFYDEHRREIGKVHMMRNSGAFPYGPILNGKGLAIELPYLGNRMSMIAILPATGQPLSSILDTLSRTKSSISSIVDTLNRTRDVFSPTEVAVRFPKFKIALALNLNAVLDAMGSQDVFNSLRSNLRGISPTAELYVSRVLHRTEIEVDEDGTVGSSVTVAEVADRISNMDYFSADKPFAYFVYDKLTKSILFAGKYSGPQV</sequence>
<dbReference type="InterPro" id="IPR023796">
    <property type="entry name" value="Serpin_dom"/>
</dbReference>
<evidence type="ECO:0000313" key="6">
    <source>
        <dbReference type="EMBL" id="KRT84227.1"/>
    </source>
</evidence>
<dbReference type="AlphaFoldDB" id="A0A0T6BA73"/>
<evidence type="ECO:0000259" key="5">
    <source>
        <dbReference type="SMART" id="SM00093"/>
    </source>
</evidence>